<gene>
    <name evidence="1" type="ORF">AU467_14295</name>
</gene>
<dbReference type="Proteomes" id="UP000053176">
    <property type="component" value="Unassembled WGS sequence"/>
</dbReference>
<protein>
    <submittedName>
        <fullName evidence="1">Uncharacterized protein</fullName>
    </submittedName>
</protein>
<organism evidence="1 2">
    <name type="scientific">Rhizobium loti</name>
    <name type="common">Mesorhizobium loti</name>
    <dbReference type="NCBI Taxonomy" id="381"/>
    <lineage>
        <taxon>Bacteria</taxon>
        <taxon>Pseudomonadati</taxon>
        <taxon>Pseudomonadota</taxon>
        <taxon>Alphaproteobacteria</taxon>
        <taxon>Hyphomicrobiales</taxon>
        <taxon>Phyllobacteriaceae</taxon>
        <taxon>Mesorhizobium</taxon>
    </lineage>
</organism>
<dbReference type="EMBL" id="LPWA01000046">
    <property type="protein sequence ID" value="KUM28066.1"/>
    <property type="molecule type" value="Genomic_DNA"/>
</dbReference>
<sequence>MAGDAVDFRILDRIDHDVVADPVDADLADLVGGRGAGAQGKACGEYADQFSQGSLLGFVFADVRWDRTMAFASHSITTVRGQAARAVQSWHVIMVAATRHLCAGRAEPLVLLSKWARAWSGTPR</sequence>
<comment type="caution">
    <text evidence="1">The sequence shown here is derived from an EMBL/GenBank/DDBJ whole genome shotgun (WGS) entry which is preliminary data.</text>
</comment>
<proteinExistence type="predicted"/>
<dbReference type="AlphaFoldDB" id="A0A101KW44"/>
<accession>A0A101KW44</accession>
<reference evidence="1 2" key="1">
    <citation type="submission" date="2015-12" db="EMBL/GenBank/DDBJ databases">
        <title>Draft genome sequence of Mesorhizobium sp. UFLA 01-765, a multitolerant efficient symbiont and plant-growth promoting strain isolated from Zn-mining soil using Leucaena leucocephala as a trap plant.</title>
        <authorList>
            <person name="Rangel W.M."/>
            <person name="Thijs S."/>
            <person name="Longatti S.M."/>
            <person name="Moreira F.M."/>
            <person name="Weyens N."/>
            <person name="Vangronsveld J."/>
            <person name="Van Hamme J.D."/>
            <person name="Bottos E.M."/>
            <person name="Rineau F."/>
        </authorList>
    </citation>
    <scope>NUCLEOTIDE SEQUENCE [LARGE SCALE GENOMIC DNA]</scope>
    <source>
        <strain evidence="1 2">UFLA 01-765</strain>
    </source>
</reference>
<evidence type="ECO:0000313" key="1">
    <source>
        <dbReference type="EMBL" id="KUM28066.1"/>
    </source>
</evidence>
<evidence type="ECO:0000313" key="2">
    <source>
        <dbReference type="Proteomes" id="UP000053176"/>
    </source>
</evidence>
<name>A0A101KW44_RHILI</name>